<organism evidence="2 3">
    <name type="scientific">Methanoculleus frigidifontis</name>
    <dbReference type="NCBI Taxonomy" id="2584085"/>
    <lineage>
        <taxon>Archaea</taxon>
        <taxon>Methanobacteriati</taxon>
        <taxon>Methanobacteriota</taxon>
        <taxon>Stenosarchaea group</taxon>
        <taxon>Methanomicrobia</taxon>
        <taxon>Methanomicrobiales</taxon>
        <taxon>Methanomicrobiaceae</taxon>
        <taxon>Methanoculleus</taxon>
    </lineage>
</organism>
<keyword evidence="3" id="KW-1185">Reference proteome</keyword>
<dbReference type="RefSeq" id="WP_301664536.1">
    <property type="nucleotide sequence ID" value="NZ_VCYH01000007.1"/>
</dbReference>
<evidence type="ECO:0000313" key="3">
    <source>
        <dbReference type="Proteomes" id="UP001168338"/>
    </source>
</evidence>
<protein>
    <submittedName>
        <fullName evidence="2">NAD(P)/FAD-dependent oxidoreductase</fullName>
    </submittedName>
</protein>
<proteinExistence type="predicted"/>
<evidence type="ECO:0000259" key="1">
    <source>
        <dbReference type="Pfam" id="PF01593"/>
    </source>
</evidence>
<reference evidence="2" key="1">
    <citation type="submission" date="2019-05" db="EMBL/GenBank/DDBJ databases">
        <title>Methanoculleus sp. FWC-SCC1, a methanogenic archaeon isolated from deep marine cold seep.</title>
        <authorList>
            <person name="Chen Y.-W."/>
            <person name="Chen S.-C."/>
            <person name="Teng N.-H."/>
            <person name="Lai M.-C."/>
        </authorList>
    </citation>
    <scope>NUCLEOTIDE SEQUENCE</scope>
    <source>
        <strain evidence="2">FWC-SCC1</strain>
    </source>
</reference>
<dbReference type="PANTHER" id="PTHR42923:SF3">
    <property type="entry name" value="PROTOPORPHYRINOGEN OXIDASE"/>
    <property type="match status" value="1"/>
</dbReference>
<dbReference type="Gene3D" id="3.50.50.60">
    <property type="entry name" value="FAD/NAD(P)-binding domain"/>
    <property type="match status" value="1"/>
</dbReference>
<dbReference type="Pfam" id="PF01593">
    <property type="entry name" value="Amino_oxidase"/>
    <property type="match status" value="1"/>
</dbReference>
<comment type="caution">
    <text evidence="2">The sequence shown here is derived from an EMBL/GenBank/DDBJ whole genome shotgun (WGS) entry which is preliminary data.</text>
</comment>
<dbReference type="SUPFAM" id="SSF51905">
    <property type="entry name" value="FAD/NAD(P)-binding domain"/>
    <property type="match status" value="1"/>
</dbReference>
<accession>A0ABT8MBS8</accession>
<name>A0ABT8MBS8_9EURY</name>
<dbReference type="PANTHER" id="PTHR42923">
    <property type="entry name" value="PROTOPORPHYRINOGEN OXIDASE"/>
    <property type="match status" value="1"/>
</dbReference>
<dbReference type="EMBL" id="VCYH01000007">
    <property type="protein sequence ID" value="MDN7025386.1"/>
    <property type="molecule type" value="Genomic_DNA"/>
</dbReference>
<feature type="domain" description="Amine oxidase" evidence="1">
    <location>
        <begin position="10"/>
        <end position="404"/>
    </location>
</feature>
<dbReference type="Proteomes" id="UP001168338">
    <property type="component" value="Unassembled WGS sequence"/>
</dbReference>
<evidence type="ECO:0000313" key="2">
    <source>
        <dbReference type="EMBL" id="MDN7025386.1"/>
    </source>
</evidence>
<gene>
    <name evidence="2" type="ORF">FGU65_10850</name>
</gene>
<sequence length="409" mass="45365">MKICVIGGGLCGLVAARRLAGSAEVDLLESRPDLGGCLASYDINGYRIEQYYHHCFAGDTRLMALLDDLGIGDRLEWLAGTTGYYADGTIYPLTTPKEILQYPYLSMLDKARLAWLTLRSKRFDAASLDSITAREFILEHLGQGIYASFFEPLLRSKFGDHRDEVSAAWLISRIAIRSDRGAGGERLGYLKGGFQLLIDRLEEEIRQKGCTVSTGTPAGTIERQGSGWLVNGIPYDRVLATIPPQETARIAGLPIAPVPYQGAACITLALDRDVTKGIYWLNMKDPAPYGAVVAHANFAPQEWYNGDCIIYLASYFTGTLPGGFEKTMLTDFCRRFGVEEREVRWTRMTVDPFAGPIYTTGFADRLPAYEQHGLFMAGMFSPPNYPERSMEGSVIAAEEVARRMEKRES</sequence>
<dbReference type="InterPro" id="IPR036188">
    <property type="entry name" value="FAD/NAD-bd_sf"/>
</dbReference>
<dbReference type="InterPro" id="IPR050464">
    <property type="entry name" value="Zeta_carotene_desat/Oxidored"/>
</dbReference>
<dbReference type="NCBIfam" id="NF005560">
    <property type="entry name" value="PRK07233.1"/>
    <property type="match status" value="1"/>
</dbReference>
<dbReference type="InterPro" id="IPR002937">
    <property type="entry name" value="Amino_oxidase"/>
</dbReference>